<organism evidence="7 8">
    <name type="scientific">Oedothorax gibbosus</name>
    <dbReference type="NCBI Taxonomy" id="931172"/>
    <lineage>
        <taxon>Eukaryota</taxon>
        <taxon>Metazoa</taxon>
        <taxon>Ecdysozoa</taxon>
        <taxon>Arthropoda</taxon>
        <taxon>Chelicerata</taxon>
        <taxon>Arachnida</taxon>
        <taxon>Araneae</taxon>
        <taxon>Araneomorphae</taxon>
        <taxon>Entelegynae</taxon>
        <taxon>Araneoidea</taxon>
        <taxon>Linyphiidae</taxon>
        <taxon>Erigoninae</taxon>
        <taxon>Oedothorax</taxon>
    </lineage>
</organism>
<feature type="transmembrane region" description="Helical" evidence="6">
    <location>
        <begin position="267"/>
        <end position="292"/>
    </location>
</feature>
<gene>
    <name evidence="7" type="ORF">JTE90_019348</name>
</gene>
<keyword evidence="4 6" id="KW-1133">Transmembrane helix</keyword>
<evidence type="ECO:0000256" key="5">
    <source>
        <dbReference type="ARBA" id="ARBA00023136"/>
    </source>
</evidence>
<proteinExistence type="predicted"/>
<protein>
    <recommendedName>
        <fullName evidence="9">Gustatory receptor</fullName>
    </recommendedName>
</protein>
<feature type="transmembrane region" description="Helical" evidence="6">
    <location>
        <begin position="55"/>
        <end position="78"/>
    </location>
</feature>
<keyword evidence="5 6" id="KW-0472">Membrane</keyword>
<accession>A0AAV6UKS9</accession>
<feature type="transmembrane region" description="Helical" evidence="6">
    <location>
        <begin position="84"/>
        <end position="106"/>
    </location>
</feature>
<keyword evidence="8" id="KW-1185">Reference proteome</keyword>
<evidence type="ECO:0000256" key="2">
    <source>
        <dbReference type="ARBA" id="ARBA00022475"/>
    </source>
</evidence>
<reference evidence="7 8" key="1">
    <citation type="journal article" date="2022" name="Nat. Ecol. Evol.">
        <title>A masculinizing supergene underlies an exaggerated male reproductive morph in a spider.</title>
        <authorList>
            <person name="Hendrickx F."/>
            <person name="De Corte Z."/>
            <person name="Sonet G."/>
            <person name="Van Belleghem S.M."/>
            <person name="Kostlbacher S."/>
            <person name="Vangestel C."/>
        </authorList>
    </citation>
    <scope>NUCLEOTIDE SEQUENCE [LARGE SCALE GENOMIC DNA]</scope>
    <source>
        <strain evidence="7">W744_W776</strain>
    </source>
</reference>
<dbReference type="EMBL" id="JAFNEN010000363">
    <property type="protein sequence ID" value="KAG8184750.1"/>
    <property type="molecule type" value="Genomic_DNA"/>
</dbReference>
<dbReference type="GO" id="GO:0050909">
    <property type="term" value="P:sensory perception of taste"/>
    <property type="evidence" value="ECO:0007669"/>
    <property type="project" value="InterPro"/>
</dbReference>
<name>A0AAV6UKS9_9ARAC</name>
<dbReference type="Pfam" id="PF08395">
    <property type="entry name" value="7tm_7"/>
    <property type="match status" value="1"/>
</dbReference>
<sequence>MKLFWERDRFEESTSSTALKPSIWEHLNAIVRLLDVTGIYLTTKNNLKKQEKLRFGYFLIGFLSHVIWFTFIASEVLFCGVTKFVSSSVVTCMVSTLSISLLLWIVMLKNRKQISKLINESGRMCDSIRGNVEPKLLLCTKIGCFYIFFTPILASMGCLFSVRNNDDYFYLHCYLFGHHLESLNYYWKLFLFLIFIVIENYVLVLLPNLVTVLLFFLCEHLSCVIKTFVHKCQTVGWCGNYSWNSKSVRMVQFYGKIKKHFDAMHDLASLPIFLLLCQKFITLFFTLTVILSSKKKKILVQLIEGCFLAINALISLIVLIVAGSRLKESHGKVRSLLLEMSELSEHNVGSSVYELLPVLKTFVEKEDMVMTAAGMIPLTRSLFLKIGAALVTYGVLIVQLEA</sequence>
<evidence type="ECO:0000256" key="1">
    <source>
        <dbReference type="ARBA" id="ARBA00004651"/>
    </source>
</evidence>
<feature type="transmembrane region" description="Helical" evidence="6">
    <location>
        <begin position="382"/>
        <end position="400"/>
    </location>
</feature>
<comment type="subcellular location">
    <subcellularLocation>
        <location evidence="1">Cell membrane</location>
        <topology evidence="1">Multi-pass membrane protein</topology>
    </subcellularLocation>
</comment>
<dbReference type="GO" id="GO:0005886">
    <property type="term" value="C:plasma membrane"/>
    <property type="evidence" value="ECO:0007669"/>
    <property type="project" value="UniProtKB-SubCell"/>
</dbReference>
<evidence type="ECO:0000256" key="6">
    <source>
        <dbReference type="SAM" id="Phobius"/>
    </source>
</evidence>
<dbReference type="Proteomes" id="UP000827092">
    <property type="component" value="Unassembled WGS sequence"/>
</dbReference>
<evidence type="ECO:0000313" key="8">
    <source>
        <dbReference type="Proteomes" id="UP000827092"/>
    </source>
</evidence>
<feature type="transmembrane region" description="Helical" evidence="6">
    <location>
        <begin position="189"/>
        <end position="217"/>
    </location>
</feature>
<evidence type="ECO:0008006" key="9">
    <source>
        <dbReference type="Google" id="ProtNLM"/>
    </source>
</evidence>
<keyword evidence="3 6" id="KW-0812">Transmembrane</keyword>
<feature type="transmembrane region" description="Helical" evidence="6">
    <location>
        <begin position="143"/>
        <end position="162"/>
    </location>
</feature>
<dbReference type="InterPro" id="IPR013604">
    <property type="entry name" value="7TM_chemorcpt"/>
</dbReference>
<evidence type="ECO:0000256" key="3">
    <source>
        <dbReference type="ARBA" id="ARBA00022692"/>
    </source>
</evidence>
<evidence type="ECO:0000313" key="7">
    <source>
        <dbReference type="EMBL" id="KAG8184750.1"/>
    </source>
</evidence>
<evidence type="ECO:0000256" key="4">
    <source>
        <dbReference type="ARBA" id="ARBA00022989"/>
    </source>
</evidence>
<keyword evidence="2" id="KW-1003">Cell membrane</keyword>
<dbReference type="AlphaFoldDB" id="A0AAV6UKS9"/>
<feature type="transmembrane region" description="Helical" evidence="6">
    <location>
        <begin position="298"/>
        <end position="322"/>
    </location>
</feature>
<comment type="caution">
    <text evidence="7">The sequence shown here is derived from an EMBL/GenBank/DDBJ whole genome shotgun (WGS) entry which is preliminary data.</text>
</comment>